<evidence type="ECO:0000313" key="1">
    <source>
        <dbReference type="EMBL" id="HHS52671.1"/>
    </source>
</evidence>
<reference evidence="1" key="1">
    <citation type="journal article" date="2020" name="mSystems">
        <title>Genome- and Community-Level Interaction Insights into Carbon Utilization and Element Cycling Functions of Hydrothermarchaeota in Hydrothermal Sediment.</title>
        <authorList>
            <person name="Zhou Z."/>
            <person name="Liu Y."/>
            <person name="Xu W."/>
            <person name="Pan J."/>
            <person name="Luo Z.H."/>
            <person name="Li M."/>
        </authorList>
    </citation>
    <scope>NUCLEOTIDE SEQUENCE [LARGE SCALE GENOMIC DNA]</scope>
    <source>
        <strain evidence="1">SpSt-876</strain>
    </source>
</reference>
<sequence length="83" mass="9254">MLKEKEIQSASGGKGCPTQILSSDSIGTIFADVPPEFIIPPQLSNALREMGKDKEREFVLGLLRLSEIKSILWLNTIFPNTFF</sequence>
<protein>
    <submittedName>
        <fullName evidence="1">Uncharacterized protein</fullName>
    </submittedName>
</protein>
<dbReference type="EMBL" id="DTLI01000174">
    <property type="protein sequence ID" value="HHS52671.1"/>
    <property type="molecule type" value="Genomic_DNA"/>
</dbReference>
<accession>A0A7C6A9P9</accession>
<organism evidence="1">
    <name type="scientific">candidate division WOR-3 bacterium</name>
    <dbReference type="NCBI Taxonomy" id="2052148"/>
    <lineage>
        <taxon>Bacteria</taxon>
        <taxon>Bacteria division WOR-3</taxon>
    </lineage>
</organism>
<name>A0A7C6A9P9_UNCW3</name>
<gene>
    <name evidence="1" type="ORF">ENW73_07395</name>
</gene>
<comment type="caution">
    <text evidence="1">The sequence shown here is derived from an EMBL/GenBank/DDBJ whole genome shotgun (WGS) entry which is preliminary data.</text>
</comment>
<dbReference type="AlphaFoldDB" id="A0A7C6A9P9"/>
<proteinExistence type="predicted"/>